<evidence type="ECO:0000259" key="4">
    <source>
        <dbReference type="PROSITE" id="PS51677"/>
    </source>
</evidence>
<dbReference type="Pfam" id="PF01522">
    <property type="entry name" value="Polysacc_deac_1"/>
    <property type="match status" value="1"/>
</dbReference>
<dbReference type="GO" id="GO:0016810">
    <property type="term" value="F:hydrolase activity, acting on carbon-nitrogen (but not peptide) bonds"/>
    <property type="evidence" value="ECO:0007669"/>
    <property type="project" value="InterPro"/>
</dbReference>
<evidence type="ECO:0000313" key="6">
    <source>
        <dbReference type="Proteomes" id="UP000433493"/>
    </source>
</evidence>
<proteinExistence type="predicted"/>
<feature type="chain" id="PRO_5029785649" evidence="3">
    <location>
        <begin position="28"/>
        <end position="520"/>
    </location>
</feature>
<keyword evidence="3" id="KW-0732">Signal</keyword>
<dbReference type="GO" id="GO:0016020">
    <property type="term" value="C:membrane"/>
    <property type="evidence" value="ECO:0007669"/>
    <property type="project" value="TreeGrafter"/>
</dbReference>
<dbReference type="PROSITE" id="PS51257">
    <property type="entry name" value="PROKAR_LIPOPROTEIN"/>
    <property type="match status" value="1"/>
</dbReference>
<keyword evidence="1" id="KW-0479">Metal-binding</keyword>
<feature type="signal peptide" evidence="3">
    <location>
        <begin position="1"/>
        <end position="27"/>
    </location>
</feature>
<dbReference type="SUPFAM" id="SSF88713">
    <property type="entry name" value="Glycoside hydrolase/deacetylase"/>
    <property type="match status" value="1"/>
</dbReference>
<dbReference type="InterPro" id="IPR050248">
    <property type="entry name" value="Polysacc_deacetylase_ArnD"/>
</dbReference>
<name>A0A7J5BAF5_9MICO</name>
<reference evidence="5 6" key="1">
    <citation type="submission" date="2019-09" db="EMBL/GenBank/DDBJ databases">
        <title>Phylogeny of genus Pseudoclavibacter and closely related genus.</title>
        <authorList>
            <person name="Li Y."/>
        </authorList>
    </citation>
    <scope>NUCLEOTIDE SEQUENCE [LARGE SCALE GENOMIC DNA]</scope>
    <source>
        <strain evidence="5 6">KCTC 13959</strain>
    </source>
</reference>
<feature type="domain" description="NodB homology" evidence="4">
    <location>
        <begin position="328"/>
        <end position="501"/>
    </location>
</feature>
<dbReference type="PANTHER" id="PTHR10587:SF133">
    <property type="entry name" value="CHITIN DEACETYLASE 1-RELATED"/>
    <property type="match status" value="1"/>
</dbReference>
<organism evidence="5 6">
    <name type="scientific">Gulosibacter chungangensis</name>
    <dbReference type="NCBI Taxonomy" id="979746"/>
    <lineage>
        <taxon>Bacteria</taxon>
        <taxon>Bacillati</taxon>
        <taxon>Actinomycetota</taxon>
        <taxon>Actinomycetes</taxon>
        <taxon>Micrococcales</taxon>
        <taxon>Microbacteriaceae</taxon>
        <taxon>Gulosibacter</taxon>
    </lineage>
</organism>
<dbReference type="GO" id="GO:0046872">
    <property type="term" value="F:metal ion binding"/>
    <property type="evidence" value="ECO:0007669"/>
    <property type="project" value="UniProtKB-KW"/>
</dbReference>
<dbReference type="PANTHER" id="PTHR10587">
    <property type="entry name" value="GLYCOSYL TRANSFERASE-RELATED"/>
    <property type="match status" value="1"/>
</dbReference>
<dbReference type="OrthoDB" id="9763050at2"/>
<dbReference type="InterPro" id="IPR002509">
    <property type="entry name" value="NODB_dom"/>
</dbReference>
<sequence length="520" mass="55361">MSPVSLRRIRTALATLAATAIALTGCAAPLPTDASWQPREPESISGLAFSGESVAFDSLDPANLAGISQHRATNTDLGLDLSWPMVAGADEFNSEIQEQQWSLIEAQEVATGLNYAPQLQPHGLSERGCAPGQTTASADELREQYPDASLIGSCEIVAAAGNILGVRTRVLDDEQDASVTTYYDLASGNSTAATELLSLDEEALGTLWHEAVVAIRANAGQVTLWPGDDATPLDETSRAQFETALAGAVLEADGSLVLDKSGGFESEVLDALPGRDAPGLVDRIQFTPEAIEPYLSEQGRSTLEQLDANWQPPQTSTMGLHAGCDLVPCVALTYDDGPNPGMTELLDTFAERGDVATFFFIGNQVSGNADIVQRTYDEGHELANHSWDHPDFTTLKPNELRDQISKTQNAIASITGDAPTLVRPPYGAFNNKVVADIGMPIIMWDLDTLDWQGPPRESLISDVVDNSRPGSIVLMHSIHDNTVAAAPGIIDGLHDRGFELVTVTGLFDGSVPGGVTFSRE</sequence>
<dbReference type="EMBL" id="WBKB01000010">
    <property type="protein sequence ID" value="KAB1641215.1"/>
    <property type="molecule type" value="Genomic_DNA"/>
</dbReference>
<gene>
    <name evidence="5" type="ORF">F8O05_13390</name>
</gene>
<keyword evidence="2" id="KW-0378">Hydrolase</keyword>
<keyword evidence="6" id="KW-1185">Reference proteome</keyword>
<evidence type="ECO:0000313" key="5">
    <source>
        <dbReference type="EMBL" id="KAB1641215.1"/>
    </source>
</evidence>
<dbReference type="GO" id="GO:0005975">
    <property type="term" value="P:carbohydrate metabolic process"/>
    <property type="evidence" value="ECO:0007669"/>
    <property type="project" value="InterPro"/>
</dbReference>
<dbReference type="Proteomes" id="UP000433493">
    <property type="component" value="Unassembled WGS sequence"/>
</dbReference>
<evidence type="ECO:0000256" key="2">
    <source>
        <dbReference type="ARBA" id="ARBA00022801"/>
    </source>
</evidence>
<accession>A0A7J5BAF5</accession>
<dbReference type="CDD" id="cd10954">
    <property type="entry name" value="CE4_CtAXE_like"/>
    <property type="match status" value="1"/>
</dbReference>
<evidence type="ECO:0000256" key="1">
    <source>
        <dbReference type="ARBA" id="ARBA00022723"/>
    </source>
</evidence>
<dbReference type="RefSeq" id="WP_158053252.1">
    <property type="nucleotide sequence ID" value="NZ_WBKB01000010.1"/>
</dbReference>
<dbReference type="Gene3D" id="3.20.20.370">
    <property type="entry name" value="Glycoside hydrolase/deacetylase"/>
    <property type="match status" value="1"/>
</dbReference>
<dbReference type="PROSITE" id="PS51677">
    <property type="entry name" value="NODB"/>
    <property type="match status" value="1"/>
</dbReference>
<dbReference type="InterPro" id="IPR011330">
    <property type="entry name" value="Glyco_hydro/deAcase_b/a-brl"/>
</dbReference>
<dbReference type="AlphaFoldDB" id="A0A7J5BAF5"/>
<comment type="caution">
    <text evidence="5">The sequence shown here is derived from an EMBL/GenBank/DDBJ whole genome shotgun (WGS) entry which is preliminary data.</text>
</comment>
<evidence type="ECO:0000256" key="3">
    <source>
        <dbReference type="SAM" id="SignalP"/>
    </source>
</evidence>
<protein>
    <submittedName>
        <fullName evidence="5">Polysaccharide deacetylase family protein</fullName>
    </submittedName>
</protein>